<organism evidence="3 4">
    <name type="scientific">Schizopora paradoxa</name>
    <dbReference type="NCBI Taxonomy" id="27342"/>
    <lineage>
        <taxon>Eukaryota</taxon>
        <taxon>Fungi</taxon>
        <taxon>Dikarya</taxon>
        <taxon>Basidiomycota</taxon>
        <taxon>Agaricomycotina</taxon>
        <taxon>Agaricomycetes</taxon>
        <taxon>Hymenochaetales</taxon>
        <taxon>Schizoporaceae</taxon>
        <taxon>Schizopora</taxon>
    </lineage>
</organism>
<keyword evidence="2" id="KW-1133">Transmembrane helix</keyword>
<feature type="transmembrane region" description="Helical" evidence="2">
    <location>
        <begin position="144"/>
        <end position="164"/>
    </location>
</feature>
<dbReference type="Proteomes" id="UP000053477">
    <property type="component" value="Unassembled WGS sequence"/>
</dbReference>
<keyword evidence="4" id="KW-1185">Reference proteome</keyword>
<proteinExistence type="predicted"/>
<gene>
    <name evidence="3" type="ORF">SCHPADRAFT_1002256</name>
</gene>
<feature type="region of interest" description="Disordered" evidence="1">
    <location>
        <begin position="1"/>
        <end position="20"/>
    </location>
</feature>
<keyword evidence="2" id="KW-0812">Transmembrane</keyword>
<dbReference type="AlphaFoldDB" id="A0A0H2RP87"/>
<dbReference type="InParanoid" id="A0A0H2RP87"/>
<reference evidence="3 4" key="1">
    <citation type="submission" date="2015-04" db="EMBL/GenBank/DDBJ databases">
        <title>Complete genome sequence of Schizopora paradoxa KUC8140, a cosmopolitan wood degrader in East Asia.</title>
        <authorList>
            <consortium name="DOE Joint Genome Institute"/>
            <person name="Min B."/>
            <person name="Park H."/>
            <person name="Jang Y."/>
            <person name="Kim J.-J."/>
            <person name="Kim K.H."/>
            <person name="Pangilinan J."/>
            <person name="Lipzen A."/>
            <person name="Riley R."/>
            <person name="Grigoriev I.V."/>
            <person name="Spatafora J.W."/>
            <person name="Choi I.-G."/>
        </authorList>
    </citation>
    <scope>NUCLEOTIDE SEQUENCE [LARGE SCALE GENOMIC DNA]</scope>
    <source>
        <strain evidence="3 4">KUC8140</strain>
    </source>
</reference>
<accession>A0A0H2RP87</accession>
<evidence type="ECO:0000313" key="4">
    <source>
        <dbReference type="Proteomes" id="UP000053477"/>
    </source>
</evidence>
<keyword evidence="2" id="KW-0472">Membrane</keyword>
<name>A0A0H2RP87_9AGAM</name>
<evidence type="ECO:0000256" key="1">
    <source>
        <dbReference type="SAM" id="MobiDB-lite"/>
    </source>
</evidence>
<dbReference type="EMBL" id="KQ086192">
    <property type="protein sequence ID" value="KLO06621.1"/>
    <property type="molecule type" value="Genomic_DNA"/>
</dbReference>
<sequence>MAKLTKAWRSSSDNKVPRESRTMALARTQYEEVQRDNSLMYPATGPTTVTHTVSELQWAVRAMTAEVKLSERERHHKEMTSMLMRMNYALLASVVAILLGMGILFGIGAQGNSTAQSKAAWRPHFTIPILSPFTSIVEHEMSKVGFRTTAVFLIISGVVIYFLVKHRMGR</sequence>
<protein>
    <submittedName>
        <fullName evidence="3">Uncharacterized protein</fullName>
    </submittedName>
</protein>
<evidence type="ECO:0000256" key="2">
    <source>
        <dbReference type="SAM" id="Phobius"/>
    </source>
</evidence>
<feature type="transmembrane region" description="Helical" evidence="2">
    <location>
        <begin position="88"/>
        <end position="109"/>
    </location>
</feature>
<dbReference type="OrthoDB" id="3265172at2759"/>
<evidence type="ECO:0000313" key="3">
    <source>
        <dbReference type="EMBL" id="KLO06621.1"/>
    </source>
</evidence>